<sequence length="124" mass="13871">MSGAPDIPDPRFLAGVELFNRREFFDAHEVWEDLWHECAGPDRRFYQALIQAAVAAYHWARGNATGSARLYHSGRRYMEPFRPVHLGLAVDAFWDQMAAHLAVALGDATAAPVPPPTIRLDSAR</sequence>
<dbReference type="Proteomes" id="UP000676565">
    <property type="component" value="Unassembled WGS sequence"/>
</dbReference>
<accession>A0ABS5C369</accession>
<dbReference type="SUPFAM" id="SSF140663">
    <property type="entry name" value="TTHA0068-like"/>
    <property type="match status" value="1"/>
</dbReference>
<dbReference type="EMBL" id="JAGKQQ010000002">
    <property type="protein sequence ID" value="MBP3960436.1"/>
    <property type="molecule type" value="Genomic_DNA"/>
</dbReference>
<evidence type="ECO:0000313" key="2">
    <source>
        <dbReference type="Proteomes" id="UP000676565"/>
    </source>
</evidence>
<dbReference type="InterPro" id="IPR005500">
    <property type="entry name" value="DUF309"/>
</dbReference>
<protein>
    <submittedName>
        <fullName evidence="1">DUF309 domain-containing protein</fullName>
    </submittedName>
</protein>
<proteinExistence type="predicted"/>
<dbReference type="Gene3D" id="1.10.3450.10">
    <property type="entry name" value="TTHA0068-like"/>
    <property type="match status" value="1"/>
</dbReference>
<evidence type="ECO:0000313" key="1">
    <source>
        <dbReference type="EMBL" id="MBP3960436.1"/>
    </source>
</evidence>
<name>A0ABS5C369_9BACT</name>
<reference evidence="1 2" key="1">
    <citation type="submission" date="2021-04" db="EMBL/GenBank/DDBJ databases">
        <authorList>
            <person name="Ivanova A."/>
        </authorList>
    </citation>
    <scope>NUCLEOTIDE SEQUENCE [LARGE SCALE GENOMIC DNA]</scope>
    <source>
        <strain evidence="1 2">G18</strain>
    </source>
</reference>
<organism evidence="1 2">
    <name type="scientific">Gemmata palustris</name>
    <dbReference type="NCBI Taxonomy" id="2822762"/>
    <lineage>
        <taxon>Bacteria</taxon>
        <taxon>Pseudomonadati</taxon>
        <taxon>Planctomycetota</taxon>
        <taxon>Planctomycetia</taxon>
        <taxon>Gemmatales</taxon>
        <taxon>Gemmataceae</taxon>
        <taxon>Gemmata</taxon>
    </lineage>
</organism>
<keyword evidence="2" id="KW-1185">Reference proteome</keyword>
<dbReference type="Pfam" id="PF03745">
    <property type="entry name" value="DUF309"/>
    <property type="match status" value="1"/>
</dbReference>
<dbReference type="PANTHER" id="PTHR34796">
    <property type="entry name" value="EXPRESSED PROTEIN"/>
    <property type="match status" value="1"/>
</dbReference>
<dbReference type="InterPro" id="IPR023203">
    <property type="entry name" value="TTHA0068_sf"/>
</dbReference>
<comment type="caution">
    <text evidence="1">The sequence shown here is derived from an EMBL/GenBank/DDBJ whole genome shotgun (WGS) entry which is preliminary data.</text>
</comment>
<gene>
    <name evidence="1" type="ORF">J8F10_34855</name>
</gene>
<dbReference type="PANTHER" id="PTHR34796:SF1">
    <property type="entry name" value="EXPRESSED PROTEIN"/>
    <property type="match status" value="1"/>
</dbReference>